<name>A0A1Y3AKW8_EURMA</name>
<evidence type="ECO:0000256" key="2">
    <source>
        <dbReference type="ARBA" id="ARBA00022692"/>
    </source>
</evidence>
<dbReference type="Pfam" id="PF06664">
    <property type="entry name" value="WLS-like_TM"/>
    <property type="match status" value="1"/>
</dbReference>
<keyword evidence="3 6" id="KW-1133">Transmembrane helix</keyword>
<dbReference type="InterPro" id="IPR047843">
    <property type="entry name" value="WLS-like_TM"/>
</dbReference>
<feature type="transmembrane region" description="Helical" evidence="6">
    <location>
        <begin position="562"/>
        <end position="581"/>
    </location>
</feature>
<dbReference type="InterPro" id="IPR054077">
    <property type="entry name" value="TMEM181_GOLD"/>
</dbReference>
<evidence type="ECO:0000259" key="8">
    <source>
        <dbReference type="Pfam" id="PF21885"/>
    </source>
</evidence>
<dbReference type="AlphaFoldDB" id="A0A1Y3AKW8"/>
<feature type="compositionally biased region" description="Basic and acidic residues" evidence="5">
    <location>
        <begin position="157"/>
        <end position="166"/>
    </location>
</feature>
<feature type="compositionally biased region" description="Basic and acidic residues" evidence="5">
    <location>
        <begin position="51"/>
        <end position="87"/>
    </location>
</feature>
<feature type="transmembrane region" description="Helical" evidence="6">
    <location>
        <begin position="367"/>
        <end position="388"/>
    </location>
</feature>
<reference evidence="9 10" key="1">
    <citation type="submission" date="2017-03" db="EMBL/GenBank/DDBJ databases">
        <title>Genome Survey of Euroglyphus maynei.</title>
        <authorList>
            <person name="Arlian L.G."/>
            <person name="Morgan M.S."/>
            <person name="Rider S.D."/>
        </authorList>
    </citation>
    <scope>NUCLEOTIDE SEQUENCE [LARGE SCALE GENOMIC DNA]</scope>
    <source>
        <strain evidence="9">Arlian Lab</strain>
        <tissue evidence="9">Whole body</tissue>
    </source>
</reference>
<dbReference type="Pfam" id="PF21885">
    <property type="entry name" value="TMEM181_GOLD"/>
    <property type="match status" value="1"/>
</dbReference>
<evidence type="ECO:0000259" key="7">
    <source>
        <dbReference type="Pfam" id="PF06664"/>
    </source>
</evidence>
<accession>A0A1Y3AKW8</accession>
<feature type="compositionally biased region" description="Basic and acidic residues" evidence="5">
    <location>
        <begin position="104"/>
        <end position="149"/>
    </location>
</feature>
<dbReference type="GO" id="GO:0016020">
    <property type="term" value="C:membrane"/>
    <property type="evidence" value="ECO:0007669"/>
    <property type="project" value="UniProtKB-SubCell"/>
</dbReference>
<evidence type="ECO:0000256" key="5">
    <source>
        <dbReference type="SAM" id="MobiDB-lite"/>
    </source>
</evidence>
<evidence type="ECO:0000256" key="6">
    <source>
        <dbReference type="SAM" id="Phobius"/>
    </source>
</evidence>
<comment type="subcellular location">
    <subcellularLocation>
        <location evidence="1">Membrane</location>
        <topology evidence="1">Multi-pass membrane protein</topology>
    </subcellularLocation>
</comment>
<dbReference type="OrthoDB" id="28186at2759"/>
<dbReference type="PANTHER" id="PTHR31918">
    <property type="entry name" value="TRANSMEMBRANE PROTEIN 181"/>
    <property type="match status" value="1"/>
</dbReference>
<protein>
    <submittedName>
        <fullName evidence="9">Wnt-binding factor-like protein</fullName>
    </submittedName>
</protein>
<feature type="region of interest" description="Disordered" evidence="5">
    <location>
        <begin position="38"/>
        <end position="182"/>
    </location>
</feature>
<evidence type="ECO:0000313" key="10">
    <source>
        <dbReference type="Proteomes" id="UP000194236"/>
    </source>
</evidence>
<sequence length="713" mass="83911">MILMAETKSIVSSVVQLVANESTYMYFIIILAYTLPPTDECDNDSNSNERYYGRKNEYRDEDSNGRSNNRYRDNDKDSYGHSDRESKVNPYLLPPSDDIDDEEKNSHIDDKRSSPRKRYDNGDDDNRYDRRRNDESRFDKNREEVDRSPRQFVKNSNYRDNDDSKSVRSNWKSSQVSIGHSSPAKDFYHDFDRLLVEFKSSKDLQFQHIIIGIDGREFNKKIESIMKNSPCEKVTMIIQRSNEFSDSTAKFLNDKGLDVETLNEQNVDNCEHEKFQSLSTTFGFLAGNPDVELKFPDVVINFDLAFKRVKYLERYLCYRFDKKNNEMITNVNDMFSQFNRFIAPMYYHDRCERTLQMYVYVMHKREVLLSLSALLSSYVLLLFIGLAGPNVDKINSIMAKEMIQESNIQENYTAQLLSYGPFVVITPALSTYSQQLSLHLTFSLKNEESSEAFHKEFDIMIDLDGVSSTGNKTLLCKMIFSSTILSLISFSIAARGRLKSSLYCGGRKCEPIRVIRLIEIQFQHYRINLTFDRLQSVNEKYTIDDILFEFRSVNISFTTLSIWFRFFFLMVTFMVMCFYMHHLYRFPIIDWSLEQKWTAAQLLLLILSNNPFYPIQFLLGSEFPYLLEVWLHTSLQTLIMFFWLCFFHGIRQNNRSLSRFYVGKLILVGTIWFTVIYTMSWSLRNQISNPILDEISVYNHSIFLQVSLFKYSF</sequence>
<dbReference type="Proteomes" id="UP000194236">
    <property type="component" value="Unassembled WGS sequence"/>
</dbReference>
<keyword evidence="10" id="KW-1185">Reference proteome</keyword>
<feature type="domain" description="Wntless-like transmembrane" evidence="7">
    <location>
        <begin position="554"/>
        <end position="697"/>
    </location>
</feature>
<feature type="compositionally biased region" description="Polar residues" evidence="5">
    <location>
        <begin position="167"/>
        <end position="180"/>
    </location>
</feature>
<comment type="caution">
    <text evidence="9">The sequence shown here is derived from an EMBL/GenBank/DDBJ whole genome shotgun (WGS) entry which is preliminary data.</text>
</comment>
<evidence type="ECO:0000256" key="3">
    <source>
        <dbReference type="ARBA" id="ARBA00022989"/>
    </source>
</evidence>
<evidence type="ECO:0000313" key="9">
    <source>
        <dbReference type="EMBL" id="OTF69099.1"/>
    </source>
</evidence>
<gene>
    <name evidence="9" type="ORF">BLA29_000838</name>
</gene>
<proteinExistence type="predicted"/>
<dbReference type="GO" id="GO:0015643">
    <property type="term" value="F:toxic substance binding"/>
    <property type="evidence" value="ECO:0007669"/>
    <property type="project" value="InterPro"/>
</dbReference>
<dbReference type="PANTHER" id="PTHR31918:SF1">
    <property type="entry name" value="TRANSMEMBRANE PROTEIN 181"/>
    <property type="match status" value="1"/>
</dbReference>
<dbReference type="EMBL" id="MUJZ01072232">
    <property type="protein sequence ID" value="OTF69099.1"/>
    <property type="molecule type" value="Genomic_DNA"/>
</dbReference>
<feature type="domain" description="TMEM181 GOLD" evidence="8">
    <location>
        <begin position="420"/>
        <end position="552"/>
    </location>
</feature>
<evidence type="ECO:0000256" key="1">
    <source>
        <dbReference type="ARBA" id="ARBA00004141"/>
    </source>
</evidence>
<feature type="transmembrane region" description="Helical" evidence="6">
    <location>
        <begin position="662"/>
        <end position="683"/>
    </location>
</feature>
<organism evidence="9 10">
    <name type="scientific">Euroglyphus maynei</name>
    <name type="common">Mayne's house dust mite</name>
    <dbReference type="NCBI Taxonomy" id="6958"/>
    <lineage>
        <taxon>Eukaryota</taxon>
        <taxon>Metazoa</taxon>
        <taxon>Ecdysozoa</taxon>
        <taxon>Arthropoda</taxon>
        <taxon>Chelicerata</taxon>
        <taxon>Arachnida</taxon>
        <taxon>Acari</taxon>
        <taxon>Acariformes</taxon>
        <taxon>Sarcoptiformes</taxon>
        <taxon>Astigmata</taxon>
        <taxon>Psoroptidia</taxon>
        <taxon>Analgoidea</taxon>
        <taxon>Pyroglyphidae</taxon>
        <taxon>Pyroglyphinae</taxon>
        <taxon>Euroglyphus</taxon>
    </lineage>
</organism>
<evidence type="ECO:0000256" key="4">
    <source>
        <dbReference type="ARBA" id="ARBA00023136"/>
    </source>
</evidence>
<dbReference type="InterPro" id="IPR040416">
    <property type="entry name" value="TMEM181"/>
</dbReference>
<feature type="transmembrane region" description="Helical" evidence="6">
    <location>
        <begin position="631"/>
        <end position="650"/>
    </location>
</feature>
<keyword evidence="2 6" id="KW-0812">Transmembrane</keyword>
<keyword evidence="4 6" id="KW-0472">Membrane</keyword>